<comment type="caution">
    <text evidence="2">The sequence shown here is derived from an EMBL/GenBank/DDBJ whole genome shotgun (WGS) entry which is preliminary data.</text>
</comment>
<reference evidence="2 3" key="2">
    <citation type="submission" date="2013-04" db="EMBL/GenBank/DDBJ databases">
        <title>Comparative genomics of 12 strains of Erwinia amylovora identifies a pan-genome with a large conserved core and provides insights into host specificity.</title>
        <authorList>
            <person name="Mann R.A."/>
            <person name="Smits T.H.M."/>
            <person name="Buehlmann A."/>
            <person name="Blom J."/>
            <person name="Goesmann A."/>
            <person name="Frey J.E."/>
            <person name="Plummer K.M."/>
            <person name="Beer S.V."/>
            <person name="Luck J."/>
            <person name="Duffy B."/>
            <person name="Rodoni B."/>
        </authorList>
    </citation>
    <scope>NUCLEOTIDE SEQUENCE [LARGE SCALE GENOMIC DNA]</scope>
    <source>
        <strain evidence="3">CFBP 1232</strain>
    </source>
</reference>
<gene>
    <name evidence="2" type="ORF">BN437_2929</name>
</gene>
<feature type="compositionally biased region" description="Polar residues" evidence="1">
    <location>
        <begin position="42"/>
        <end position="61"/>
    </location>
</feature>
<protein>
    <submittedName>
        <fullName evidence="2">Uncharacterized protein</fullName>
    </submittedName>
</protein>
<accession>A0A831ES13</accession>
<dbReference type="EMBL" id="CAPB01000035">
    <property type="protein sequence ID" value="CCO94839.1"/>
    <property type="molecule type" value="Genomic_DNA"/>
</dbReference>
<evidence type="ECO:0000256" key="1">
    <source>
        <dbReference type="SAM" id="MobiDB-lite"/>
    </source>
</evidence>
<evidence type="ECO:0000313" key="2">
    <source>
        <dbReference type="EMBL" id="CCO94839.1"/>
    </source>
</evidence>
<proteinExistence type="predicted"/>
<feature type="region of interest" description="Disordered" evidence="1">
    <location>
        <begin position="42"/>
        <end position="68"/>
    </location>
</feature>
<name>A0A831ES13_ERWAM</name>
<dbReference type="Proteomes" id="UP000013111">
    <property type="component" value="Unassembled WGS sequence"/>
</dbReference>
<reference evidence="2 3" key="1">
    <citation type="submission" date="2012-11" db="EMBL/GenBank/DDBJ databases">
        <authorList>
            <person name="Linke B."/>
        </authorList>
    </citation>
    <scope>NUCLEOTIDE SEQUENCE [LARGE SCALE GENOMIC DNA]</scope>
    <source>
        <strain evidence="3">CFBP 1232</strain>
    </source>
</reference>
<organism evidence="2 3">
    <name type="scientific">Erwinia amylovora NBRC 12687 = CFBP 1232</name>
    <dbReference type="NCBI Taxonomy" id="1219359"/>
    <lineage>
        <taxon>Bacteria</taxon>
        <taxon>Pseudomonadati</taxon>
        <taxon>Pseudomonadota</taxon>
        <taxon>Gammaproteobacteria</taxon>
        <taxon>Enterobacterales</taxon>
        <taxon>Erwiniaceae</taxon>
        <taxon>Erwinia</taxon>
    </lineage>
</organism>
<evidence type="ECO:0000313" key="3">
    <source>
        <dbReference type="Proteomes" id="UP000013111"/>
    </source>
</evidence>
<dbReference type="AlphaFoldDB" id="A0A831ES13"/>
<sequence length="68" mass="7909">MAESVAVYHAARFNPEKRPRKRQGRLTPCLIRVTSTLKASGRLLNSNDNQQTDVPYLQHQQDCSRRYH</sequence>